<feature type="compositionally biased region" description="Basic residues" evidence="1">
    <location>
        <begin position="74"/>
        <end position="85"/>
    </location>
</feature>
<sequence>MQIPLDPTIERGYADQAPSTKEYRDRAENKHREPAPVTSWTKQSTPPQHPRRCTPTLPARKARPGSAGRGIAGRGRRNRRRCRRRRIAAAGRIPLRRAFARCGIPVAAWMARRGAASSRYGTSMSAVSAPRPTPAVRHSTRGLFTSTSPPGTTPCGFPHSAGPQLPAPAYPATSATSTSPPGTTPCGFPHSAGPQLPAPAYPATFATSTSPPGTTRCGLPHFTERAHLGFHPRDATPPIRPGATRCGLLHANPAAASRISPADRPQCVAS</sequence>
<protein>
    <submittedName>
        <fullName evidence="2">Uncharacterized protein</fullName>
    </submittedName>
</protein>
<reference evidence="3" key="1">
    <citation type="submission" date="2016-10" db="EMBL/GenBank/DDBJ databases">
        <authorList>
            <person name="Varghese N."/>
            <person name="Submissions S."/>
        </authorList>
    </citation>
    <scope>NUCLEOTIDE SEQUENCE [LARGE SCALE GENOMIC DNA]</scope>
    <source>
        <strain evidence="3">DSM 44637</strain>
    </source>
</reference>
<accession>A0A1I5GQI7</accession>
<feature type="region of interest" description="Disordered" evidence="1">
    <location>
        <begin position="124"/>
        <end position="193"/>
    </location>
</feature>
<organism evidence="2 3">
    <name type="scientific">Amycolatopsis rubida</name>
    <dbReference type="NCBI Taxonomy" id="112413"/>
    <lineage>
        <taxon>Bacteria</taxon>
        <taxon>Bacillati</taxon>
        <taxon>Actinomycetota</taxon>
        <taxon>Actinomycetes</taxon>
        <taxon>Pseudonocardiales</taxon>
        <taxon>Pseudonocardiaceae</taxon>
        <taxon>Amycolatopsis</taxon>
    </lineage>
</organism>
<evidence type="ECO:0000256" key="1">
    <source>
        <dbReference type="SAM" id="MobiDB-lite"/>
    </source>
</evidence>
<feature type="compositionally biased region" description="Low complexity" evidence="1">
    <location>
        <begin position="144"/>
        <end position="158"/>
    </location>
</feature>
<dbReference type="Proteomes" id="UP000199137">
    <property type="component" value="Unassembled WGS sequence"/>
</dbReference>
<evidence type="ECO:0000313" key="2">
    <source>
        <dbReference type="EMBL" id="SFO38203.1"/>
    </source>
</evidence>
<gene>
    <name evidence="2" type="ORF">SAMN05421854_1011751</name>
</gene>
<dbReference type="AlphaFoldDB" id="A0A1I5GQI7"/>
<evidence type="ECO:0000313" key="3">
    <source>
        <dbReference type="Proteomes" id="UP000199137"/>
    </source>
</evidence>
<feature type="region of interest" description="Disordered" evidence="1">
    <location>
        <begin position="1"/>
        <end position="85"/>
    </location>
</feature>
<feature type="compositionally biased region" description="Basic and acidic residues" evidence="1">
    <location>
        <begin position="21"/>
        <end position="34"/>
    </location>
</feature>
<dbReference type="EMBL" id="FOWC01000001">
    <property type="protein sequence ID" value="SFO38203.1"/>
    <property type="molecule type" value="Genomic_DNA"/>
</dbReference>
<name>A0A1I5GQI7_9PSEU</name>
<proteinExistence type="predicted"/>
<feature type="compositionally biased region" description="Low complexity" evidence="1">
    <location>
        <begin position="170"/>
        <end position="185"/>
    </location>
</feature>